<reference evidence="3" key="3">
    <citation type="journal article" date="2016" name="Genome Announc.">
        <title>Revised genome sequence of the purple photosynthetic bacterium Blastochloris viridis.</title>
        <authorList>
            <person name="Liu L.N."/>
            <person name="Faulkner M."/>
            <person name="Liu X."/>
            <person name="Huang F."/>
            <person name="Darby A.C."/>
            <person name="Hall N."/>
        </authorList>
    </citation>
    <scope>NUCLEOTIDE SEQUENCE [LARGE SCALE GENOMIC DNA]</scope>
    <source>
        <strain evidence="3">ATCC 19567 / DSM 133 / F</strain>
    </source>
</reference>
<evidence type="ECO:0000313" key="1">
    <source>
        <dbReference type="EMBL" id="BAR99728.1"/>
    </source>
</evidence>
<evidence type="ECO:0000313" key="3">
    <source>
        <dbReference type="Proteomes" id="UP000065734"/>
    </source>
</evidence>
<name>A0A0H5BPR1_BLAVI</name>
<dbReference type="EMBL" id="AP014854">
    <property type="protein sequence ID" value="BAR99728.1"/>
    <property type="molecule type" value="Genomic_DNA"/>
</dbReference>
<evidence type="ECO:0000313" key="2">
    <source>
        <dbReference type="EMBL" id="CUU42998.1"/>
    </source>
</evidence>
<reference evidence="2" key="2">
    <citation type="submission" date="2015-11" db="EMBL/GenBank/DDBJ databases">
        <authorList>
            <person name="Zhang Y."/>
            <person name="Guo Z."/>
        </authorList>
    </citation>
    <scope>NUCLEOTIDE SEQUENCE</scope>
    <source>
        <strain evidence="2">1</strain>
    </source>
</reference>
<dbReference type="RefSeq" id="WP_145911970.1">
    <property type="nucleotide sequence ID" value="NZ_AP014854.2"/>
</dbReference>
<protein>
    <submittedName>
        <fullName evidence="2">Uncharacterized protein</fullName>
    </submittedName>
</protein>
<proteinExistence type="predicted"/>
<dbReference type="KEGG" id="bvr:BVIR_2571"/>
<gene>
    <name evidence="1" type="ORF">BV133_2135</name>
    <name evidence="2" type="ORF">BVIRIDIS_20150</name>
</gene>
<keyword evidence="3" id="KW-1185">Reference proteome</keyword>
<dbReference type="EMBL" id="LN907867">
    <property type="protein sequence ID" value="CUU42998.1"/>
    <property type="molecule type" value="Genomic_DNA"/>
</dbReference>
<accession>A0A0H5BPR1</accession>
<dbReference type="Proteomes" id="UP000065734">
    <property type="component" value="Chromosome I"/>
</dbReference>
<dbReference type="AlphaFoldDB" id="A0A0H5BPR1"/>
<reference evidence="1" key="1">
    <citation type="journal article" date="2015" name="Genome Announc.">
        <title>Complete Genome Sequence of the Bacteriochlorophyll b-Producing Photosynthetic Bacterium Blastochloris viridis.</title>
        <authorList>
            <person name="Tsukatani Y."/>
            <person name="Hirose Y."/>
            <person name="Harada J."/>
            <person name="Misawa N."/>
            <person name="Mori K."/>
            <person name="Inoue K."/>
            <person name="Tamiaki H."/>
        </authorList>
    </citation>
    <scope>NUCLEOTIDE SEQUENCE [LARGE SCALE GENOMIC DNA]</scope>
    <source>
        <strain evidence="1">DSM 133</strain>
    </source>
</reference>
<dbReference type="STRING" id="1079.BVIR_2571"/>
<organism evidence="2 3">
    <name type="scientific">Blastochloris viridis</name>
    <name type="common">Rhodopseudomonas viridis</name>
    <dbReference type="NCBI Taxonomy" id="1079"/>
    <lineage>
        <taxon>Bacteria</taxon>
        <taxon>Pseudomonadati</taxon>
        <taxon>Pseudomonadota</taxon>
        <taxon>Alphaproteobacteria</taxon>
        <taxon>Hyphomicrobiales</taxon>
        <taxon>Blastochloridaceae</taxon>
        <taxon>Blastochloris</taxon>
    </lineage>
</organism>
<sequence length="196" mass="21246">MLRATVAAVIGAAAGYAIAKQTRSDPRLGAMIGAFAGGGIVLLAETYGKSLLEQNSGYALGAARQLNSDLDYDIVHQQQREIALREQHATVRSVIAQNKNSLVANSTRLMDLTQVLEREDREFRDIYKPAPAVYTQTVAFVTAKGTQTPSDTPAVKSEVSRINASISKLEKANATVMEEIVRTATLLKDQGIYHKL</sequence>